<name>G3XUV8_ASPNA</name>
<keyword evidence="3" id="KW-0560">Oxidoreductase</keyword>
<evidence type="ECO:0000256" key="3">
    <source>
        <dbReference type="ARBA" id="ARBA00023002"/>
    </source>
</evidence>
<dbReference type="InterPro" id="IPR004294">
    <property type="entry name" value="Carotenoid_Oase"/>
</dbReference>
<evidence type="ECO:0000256" key="4">
    <source>
        <dbReference type="ARBA" id="ARBA00023004"/>
    </source>
</evidence>
<dbReference type="STRING" id="380704.G3XUV8"/>
<evidence type="ECO:0008006" key="8">
    <source>
        <dbReference type="Google" id="ProtNLM"/>
    </source>
</evidence>
<evidence type="ECO:0000256" key="2">
    <source>
        <dbReference type="ARBA" id="ARBA00022723"/>
    </source>
</evidence>
<dbReference type="HOGENOM" id="CLU_016472_4_0_1"/>
<sequence>MAKVDRKHPYLTGNFAPISTRLTSKPCYFEGTIPEEFLGGQYVRNGTNPIQRDNPRGFHWFDGDGMLTGVYFKRISGPAHVQPVFTNEYVLTDIYCATARDRRLYPIMPSVVALTNPVSSLRIIYEILRSIALIFASICGLIARPIKRVSSANTSIFHHDGRVMATNEIGPPMRVFLPLLKTVGWFTGNMAEGEPIGIDACKETFGSPGMEGALKEMTTAHPRVDPQTGELLLFHSTFIPPFVNYSIIPARNTVTPEFRLNRPVPGLVSGKMMHDFGVSHRNTIIIDLPLELDLSNITHGKPVVEYNPQGQTRLGVFPRHVPELIRWFTTDPCVVMHTVNSWDDITPGGTWVNMLLCRMNSVAPFYHMGNIAAPEALKQPDPQCRLYYYEFPPSHEGAASISQQWALSAIPFEFPCVPQHLEMDPTRFVYGCSMRKGNFAATHISAFKIDCLVKVDVEQLLSQGKTERLSPVDGCVDERSIDEVLASDNPNDPIKVFAFPTGWYAQECSFVPQKNGKYEDDGWLVTYVFDESQLDENGEAPPHSRSELWVIDAVGMREVVCRVLLPQRVPYGMHGNWFSEKQIVNQRDVETFFHEYYISGTLQSSKKSNQDRSSPQGLPVTLHCCAYEVYSAVFLRRNPHLREEQEFTESVLSGSMYDNQDIGAVRLIDEPTTHLVDGLVQTNCIIPYRLLEADERINKIRVNPQRRFTDGDDSTQDFSNYLDFF</sequence>
<feature type="binding site" evidence="5">
    <location>
        <position position="574"/>
    </location>
    <ligand>
        <name>Fe cation</name>
        <dbReference type="ChEBI" id="CHEBI:24875"/>
        <note>catalytic</note>
    </ligand>
</feature>
<dbReference type="Pfam" id="PF03055">
    <property type="entry name" value="RPE65"/>
    <property type="match status" value="1"/>
</dbReference>
<feature type="binding site" evidence="5">
    <location>
        <position position="274"/>
    </location>
    <ligand>
        <name>Fe cation</name>
        <dbReference type="ChEBI" id="CHEBI:24875"/>
        <note>catalytic</note>
    </ligand>
</feature>
<gene>
    <name evidence="6" type="ORF">ASPNIDRAFT_43654</name>
</gene>
<evidence type="ECO:0000256" key="1">
    <source>
        <dbReference type="ARBA" id="ARBA00006787"/>
    </source>
</evidence>
<dbReference type="OrthoDB" id="1069523at2759"/>
<proteinExistence type="inferred from homology"/>
<dbReference type="AlphaFoldDB" id="G3XUV8"/>
<dbReference type="VEuPathDB" id="FungiDB:ASPNIDRAFT2_1150423"/>
<dbReference type="GO" id="GO:0046872">
    <property type="term" value="F:metal ion binding"/>
    <property type="evidence" value="ECO:0007669"/>
    <property type="project" value="UniProtKB-KW"/>
</dbReference>
<dbReference type="GO" id="GO:0010436">
    <property type="term" value="F:carotenoid dioxygenase activity"/>
    <property type="evidence" value="ECO:0007669"/>
    <property type="project" value="TreeGrafter"/>
</dbReference>
<evidence type="ECO:0000256" key="5">
    <source>
        <dbReference type="PIRSR" id="PIRSR604294-1"/>
    </source>
</evidence>
<evidence type="ECO:0000313" key="7">
    <source>
        <dbReference type="Proteomes" id="UP000009038"/>
    </source>
</evidence>
<reference evidence="6 7" key="1">
    <citation type="journal article" date="2011" name="Genome Res.">
        <title>Comparative genomics of citric-acid-producing Aspergillus niger ATCC 1015 versus enzyme-producing CBS 513.88.</title>
        <authorList>
            <person name="Andersen M.R."/>
            <person name="Salazar M.P."/>
            <person name="Schaap P.J."/>
            <person name="van de Vondervoort P.J."/>
            <person name="Culley D."/>
            <person name="Thykaer J."/>
            <person name="Frisvad J.C."/>
            <person name="Nielsen K.F."/>
            <person name="Albang R."/>
            <person name="Albermann K."/>
            <person name="Berka R.M."/>
            <person name="Braus G.H."/>
            <person name="Braus-Stromeyer S.A."/>
            <person name="Corrochano L.M."/>
            <person name="Dai Z."/>
            <person name="van Dijck P.W."/>
            <person name="Hofmann G."/>
            <person name="Lasure L.L."/>
            <person name="Magnuson J.K."/>
            <person name="Menke H."/>
            <person name="Meijer M."/>
            <person name="Meijer S.L."/>
            <person name="Nielsen J.B."/>
            <person name="Nielsen M.L."/>
            <person name="van Ooyen A.J."/>
            <person name="Pel H.J."/>
            <person name="Poulsen L."/>
            <person name="Samson R.A."/>
            <person name="Stam H."/>
            <person name="Tsang A."/>
            <person name="van den Brink J.M."/>
            <person name="Atkins A."/>
            <person name="Aerts A."/>
            <person name="Shapiro H."/>
            <person name="Pangilinan J."/>
            <person name="Salamov A."/>
            <person name="Lou Y."/>
            <person name="Lindquist E."/>
            <person name="Lucas S."/>
            <person name="Grimwood J."/>
            <person name="Grigoriev I.V."/>
            <person name="Kubicek C.P."/>
            <person name="Martinez D."/>
            <person name="van Peij N.N."/>
            <person name="Roubos J.A."/>
            <person name="Nielsen J."/>
            <person name="Baker S.E."/>
        </authorList>
    </citation>
    <scope>NUCLEOTIDE SEQUENCE [LARGE SCALE GENOMIC DNA]</scope>
    <source>
        <strain evidence="7">ATCC 1015 / CBS 113.46 / FGSC A1144 / LSHB Ac4 / NCTC 3858a / NRRL 328 / USDA 3528.7</strain>
    </source>
</reference>
<dbReference type="PANTHER" id="PTHR10543:SF89">
    <property type="entry name" value="CAROTENOID 9,10(9',10')-CLEAVAGE DIOXYGENASE 1"/>
    <property type="match status" value="1"/>
</dbReference>
<dbReference type="Proteomes" id="UP000009038">
    <property type="component" value="Unassembled WGS sequence"/>
</dbReference>
<feature type="binding site" evidence="5">
    <location>
        <position position="337"/>
    </location>
    <ligand>
        <name>Fe cation</name>
        <dbReference type="ChEBI" id="CHEBI:24875"/>
        <note>catalytic</note>
    </ligand>
</feature>
<evidence type="ECO:0000313" key="6">
    <source>
        <dbReference type="EMBL" id="EHA25936.1"/>
    </source>
</evidence>
<dbReference type="GO" id="GO:0016121">
    <property type="term" value="P:carotene catabolic process"/>
    <property type="evidence" value="ECO:0007669"/>
    <property type="project" value="TreeGrafter"/>
</dbReference>
<comment type="caution">
    <text evidence="6">The sequence shown here is derived from an EMBL/GenBank/DDBJ whole genome shotgun (WGS) entry which is preliminary data.</text>
</comment>
<organism evidence="6 7">
    <name type="scientific">Aspergillus niger (strain ATCC 1015 / CBS 113.46 / FGSC A1144 / LSHB Ac4 / NCTC 3858a / NRRL 328 / USDA 3528.7)</name>
    <dbReference type="NCBI Taxonomy" id="380704"/>
    <lineage>
        <taxon>Eukaryota</taxon>
        <taxon>Fungi</taxon>
        <taxon>Dikarya</taxon>
        <taxon>Ascomycota</taxon>
        <taxon>Pezizomycotina</taxon>
        <taxon>Eurotiomycetes</taxon>
        <taxon>Eurotiomycetidae</taxon>
        <taxon>Eurotiales</taxon>
        <taxon>Aspergillaceae</taxon>
        <taxon>Aspergillus</taxon>
        <taxon>Aspergillus subgen. Circumdati</taxon>
    </lineage>
</organism>
<keyword evidence="4 5" id="KW-0408">Iron</keyword>
<dbReference type="EMBL" id="ACJE01000005">
    <property type="protein sequence ID" value="EHA25936.1"/>
    <property type="molecule type" value="Genomic_DNA"/>
</dbReference>
<protein>
    <recommendedName>
        <fullName evidence="8">9-cis-epoxycarotenoid dioxygenase</fullName>
    </recommendedName>
</protein>
<comment type="cofactor">
    <cofactor evidence="5">
        <name>Fe(2+)</name>
        <dbReference type="ChEBI" id="CHEBI:29033"/>
    </cofactor>
    <text evidence="5">Binds 1 Fe(2+) ion per subunit.</text>
</comment>
<comment type="similarity">
    <text evidence="1">Belongs to the carotenoid oxygenase family.</text>
</comment>
<dbReference type="PANTHER" id="PTHR10543">
    <property type="entry name" value="BETA-CAROTENE DIOXYGENASE"/>
    <property type="match status" value="1"/>
</dbReference>
<keyword evidence="2 5" id="KW-0479">Metal-binding</keyword>
<accession>G3XUV8</accession>
<feature type="binding site" evidence="5">
    <location>
        <position position="221"/>
    </location>
    <ligand>
        <name>Fe cation</name>
        <dbReference type="ChEBI" id="CHEBI:24875"/>
        <note>catalytic</note>
    </ligand>
</feature>